<sequence length="87" mass="10432">MNDHTTLYRKNDARRFSYHANKIVPYKTKIETAHIAKMKKCRNCIDVLVHSVPYDMEILENNLYRQDQSFYFLPRRCDIAGPDHEKD</sequence>
<organism evidence="1 2">
    <name type="scientific">Dictyocaulus viviparus</name>
    <name type="common">Bovine lungworm</name>
    <dbReference type="NCBI Taxonomy" id="29172"/>
    <lineage>
        <taxon>Eukaryota</taxon>
        <taxon>Metazoa</taxon>
        <taxon>Ecdysozoa</taxon>
        <taxon>Nematoda</taxon>
        <taxon>Chromadorea</taxon>
        <taxon>Rhabditida</taxon>
        <taxon>Rhabditina</taxon>
        <taxon>Rhabditomorpha</taxon>
        <taxon>Strongyloidea</taxon>
        <taxon>Metastrongylidae</taxon>
        <taxon>Dictyocaulus</taxon>
    </lineage>
</organism>
<name>A0A0D8X6R7_DICVI</name>
<accession>A0A0D8X6R7</accession>
<dbReference type="Proteomes" id="UP000053766">
    <property type="component" value="Unassembled WGS sequence"/>
</dbReference>
<dbReference type="EMBL" id="KN717520">
    <property type="protein sequence ID" value="KJH40225.1"/>
    <property type="molecule type" value="Genomic_DNA"/>
</dbReference>
<evidence type="ECO:0000313" key="2">
    <source>
        <dbReference type="Proteomes" id="UP000053766"/>
    </source>
</evidence>
<gene>
    <name evidence="1" type="ORF">DICVIV_13834</name>
</gene>
<proteinExistence type="predicted"/>
<evidence type="ECO:0000313" key="1">
    <source>
        <dbReference type="EMBL" id="KJH40225.1"/>
    </source>
</evidence>
<keyword evidence="2" id="KW-1185">Reference proteome</keyword>
<reference evidence="1 2" key="1">
    <citation type="submission" date="2013-11" db="EMBL/GenBank/DDBJ databases">
        <title>Draft genome of the bovine lungworm Dictyocaulus viviparus.</title>
        <authorList>
            <person name="Mitreva M."/>
        </authorList>
    </citation>
    <scope>NUCLEOTIDE SEQUENCE [LARGE SCALE GENOMIC DNA]</scope>
    <source>
        <strain evidence="1 2">HannoverDv2000</strain>
    </source>
</reference>
<reference evidence="2" key="2">
    <citation type="journal article" date="2016" name="Sci. Rep.">
        <title>Dictyocaulus viviparus genome, variome and transcriptome elucidate lungworm biology and support future intervention.</title>
        <authorList>
            <person name="McNulty S.N."/>
            <person name="Strube C."/>
            <person name="Rosa B.A."/>
            <person name="Martin J.C."/>
            <person name="Tyagi R."/>
            <person name="Choi Y.J."/>
            <person name="Wang Q."/>
            <person name="Hallsworth Pepin K."/>
            <person name="Zhang X."/>
            <person name="Ozersky P."/>
            <person name="Wilson R.K."/>
            <person name="Sternberg P.W."/>
            <person name="Gasser R.B."/>
            <person name="Mitreva M."/>
        </authorList>
    </citation>
    <scope>NUCLEOTIDE SEQUENCE [LARGE SCALE GENOMIC DNA]</scope>
    <source>
        <strain evidence="2">HannoverDv2000</strain>
    </source>
</reference>
<dbReference type="AlphaFoldDB" id="A0A0D8X6R7"/>
<protein>
    <submittedName>
        <fullName evidence="1">Uncharacterized protein</fullName>
    </submittedName>
</protein>